<reference evidence="7" key="3">
    <citation type="submission" date="2021-02" db="EMBL/GenBank/DDBJ databases">
        <authorList>
            <person name="Dover N."/>
            <person name="Barash J.R."/>
            <person name="Bell J.M."/>
            <person name="Sylvester M.D."/>
            <person name="Arnon S."/>
        </authorList>
    </citation>
    <scope>NUCLEOTIDE SEQUENCE</scope>
    <source>
        <strain evidence="7">IBCA10-7060</strain>
    </source>
</reference>
<dbReference type="GO" id="GO:0003700">
    <property type="term" value="F:DNA-binding transcription factor activity"/>
    <property type="evidence" value="ECO:0007669"/>
    <property type="project" value="InterPro"/>
</dbReference>
<dbReference type="PROSITE" id="PS50931">
    <property type="entry name" value="HTH_LYSR"/>
    <property type="match status" value="1"/>
</dbReference>
<dbReference type="Gene3D" id="3.40.190.290">
    <property type="match status" value="1"/>
</dbReference>
<dbReference type="Pfam" id="PF03466">
    <property type="entry name" value="LysR_substrate"/>
    <property type="match status" value="1"/>
</dbReference>
<dbReference type="AlphaFoldDB" id="A0A0A2HJJ0"/>
<dbReference type="Proteomes" id="UP000663464">
    <property type="component" value="Chromosome"/>
</dbReference>
<sequence length="296" mass="33895">MNFEYLQSFYITVKCNSISKAAEALHLTQPGLSMQLKNLEKEIGADLLIRSNKGVRPTEEGKIIYNYADTILSMKDNIERDIKNIKKTRPKLIISSCKSVGEYALPCSIYIFKKFNKEVDIDMEILNSTEVMEKLCDHSSNIGIIQDLPKDKSIDAKLITSDELILVGNNKYNKDNITLEELKNLPLILREKTSSATYLVKKALSEKGVSIEDLNIVYNLNSPEAIKSSICAGKGFAFLPKLTVKKELKKESIKHINLENIDIKFNYYVIFRKNYVFTKYEKMFVDFIISRKRGFC</sequence>
<dbReference type="Proteomes" id="UP000478995">
    <property type="component" value="Unassembled WGS sequence"/>
</dbReference>
<keyword evidence="2" id="KW-0805">Transcription regulation</keyword>
<dbReference type="PANTHER" id="PTHR30126:SF64">
    <property type="entry name" value="HTH-TYPE TRANSCRIPTIONAL REGULATOR CITR"/>
    <property type="match status" value="1"/>
</dbReference>
<evidence type="ECO:0000256" key="2">
    <source>
        <dbReference type="ARBA" id="ARBA00023015"/>
    </source>
</evidence>
<keyword evidence="4" id="KW-0804">Transcription</keyword>
<dbReference type="GO" id="GO:0000976">
    <property type="term" value="F:transcription cis-regulatory region binding"/>
    <property type="evidence" value="ECO:0007669"/>
    <property type="project" value="TreeGrafter"/>
</dbReference>
<accession>A0A0A2HJJ0</accession>
<reference evidence="7 9" key="1">
    <citation type="journal article" date="2014" name="J. Infect. Dis.">
        <title>Molecular characterization of a novel botulinum neurotoxin type H gene.</title>
        <authorList>
            <person name="Dover N."/>
            <person name="Barash J.R."/>
            <person name="Hill K.K."/>
            <person name="Xie G."/>
            <person name="Arnon S.S."/>
        </authorList>
    </citation>
    <scope>NUCLEOTIDE SEQUENCE [LARGE SCALE GENOMIC DNA]</scope>
    <source>
        <strain evidence="7 9">IBCA10-7060</strain>
    </source>
</reference>
<evidence type="ECO:0000256" key="4">
    <source>
        <dbReference type="ARBA" id="ARBA00023163"/>
    </source>
</evidence>
<reference evidence="6 8" key="2">
    <citation type="submission" date="2019-04" db="EMBL/GenBank/DDBJ databases">
        <title>Genome sequencing of Clostridium botulinum Groups I-IV and Clostridium butyricum.</title>
        <authorList>
            <person name="Brunt J."/>
            <person name="Van Vliet A.H.M."/>
            <person name="Stringer S.C."/>
            <person name="Carter A.T."/>
            <person name="Peck M.W."/>
        </authorList>
    </citation>
    <scope>NUCLEOTIDE SEQUENCE [LARGE SCALE GENOMIC DNA]</scope>
    <source>
        <strain evidence="6 8">IFR 18/037</strain>
    </source>
</reference>
<dbReference type="EMBL" id="SWOY01000001">
    <property type="protein sequence ID" value="NFG15996.1"/>
    <property type="molecule type" value="Genomic_DNA"/>
</dbReference>
<dbReference type="PANTHER" id="PTHR30126">
    <property type="entry name" value="HTH-TYPE TRANSCRIPTIONAL REGULATOR"/>
    <property type="match status" value="1"/>
</dbReference>
<proteinExistence type="inferred from homology"/>
<dbReference type="SUPFAM" id="SSF46785">
    <property type="entry name" value="Winged helix' DNA-binding domain"/>
    <property type="match status" value="1"/>
</dbReference>
<dbReference type="SUPFAM" id="SSF53850">
    <property type="entry name" value="Periplasmic binding protein-like II"/>
    <property type="match status" value="1"/>
</dbReference>
<keyword evidence="3" id="KW-0238">DNA-binding</keyword>
<name>A0A0A2HJJ0_CLOBO</name>
<evidence type="ECO:0000313" key="7">
    <source>
        <dbReference type="EMBL" id="QRI55162.1"/>
    </source>
</evidence>
<evidence type="ECO:0000313" key="8">
    <source>
        <dbReference type="Proteomes" id="UP000478995"/>
    </source>
</evidence>
<dbReference type="Gene3D" id="1.10.10.10">
    <property type="entry name" value="Winged helix-like DNA-binding domain superfamily/Winged helix DNA-binding domain"/>
    <property type="match status" value="1"/>
</dbReference>
<dbReference type="InterPro" id="IPR005119">
    <property type="entry name" value="LysR_subst-bd"/>
</dbReference>
<feature type="domain" description="HTH lysR-type" evidence="5">
    <location>
        <begin position="1"/>
        <end position="58"/>
    </location>
</feature>
<evidence type="ECO:0000256" key="1">
    <source>
        <dbReference type="ARBA" id="ARBA00009437"/>
    </source>
</evidence>
<dbReference type="FunFam" id="1.10.10.10:FF:000001">
    <property type="entry name" value="LysR family transcriptional regulator"/>
    <property type="match status" value="1"/>
</dbReference>
<dbReference type="PRINTS" id="PR00039">
    <property type="entry name" value="HTHLYSR"/>
</dbReference>
<dbReference type="RefSeq" id="WP_012704889.1">
    <property type="nucleotide sequence ID" value="NZ_CP013246.1"/>
</dbReference>
<protein>
    <submittedName>
        <fullName evidence="6">LysR family transcriptional regulator</fullName>
    </submittedName>
</protein>
<dbReference type="InterPro" id="IPR036390">
    <property type="entry name" value="WH_DNA-bd_sf"/>
</dbReference>
<evidence type="ECO:0000313" key="6">
    <source>
        <dbReference type="EMBL" id="NFG15996.1"/>
    </source>
</evidence>
<evidence type="ECO:0000256" key="3">
    <source>
        <dbReference type="ARBA" id="ARBA00023125"/>
    </source>
</evidence>
<comment type="similarity">
    <text evidence="1">Belongs to the LysR transcriptional regulatory family.</text>
</comment>
<evidence type="ECO:0000259" key="5">
    <source>
        <dbReference type="PROSITE" id="PS50931"/>
    </source>
</evidence>
<organism evidence="6 8">
    <name type="scientific">Clostridium botulinum</name>
    <dbReference type="NCBI Taxonomy" id="1491"/>
    <lineage>
        <taxon>Bacteria</taxon>
        <taxon>Bacillati</taxon>
        <taxon>Bacillota</taxon>
        <taxon>Clostridia</taxon>
        <taxon>Eubacteriales</taxon>
        <taxon>Clostridiaceae</taxon>
        <taxon>Clostridium</taxon>
    </lineage>
</organism>
<dbReference type="InterPro" id="IPR000847">
    <property type="entry name" value="LysR_HTH_N"/>
</dbReference>
<dbReference type="Pfam" id="PF00126">
    <property type="entry name" value="HTH_1"/>
    <property type="match status" value="1"/>
</dbReference>
<dbReference type="EMBL" id="CP069280">
    <property type="protein sequence ID" value="QRI55162.1"/>
    <property type="molecule type" value="Genomic_DNA"/>
</dbReference>
<dbReference type="InterPro" id="IPR036388">
    <property type="entry name" value="WH-like_DNA-bd_sf"/>
</dbReference>
<gene>
    <name evidence="6" type="ORF">FC794_04115</name>
    <name evidence="7" type="ORF">JQS73_08710</name>
</gene>
<evidence type="ECO:0000313" key="9">
    <source>
        <dbReference type="Proteomes" id="UP000663464"/>
    </source>
</evidence>